<dbReference type="InterPro" id="IPR036869">
    <property type="entry name" value="J_dom_sf"/>
</dbReference>
<reference evidence="3 4" key="1">
    <citation type="journal article" date="2016" name="Proc. Natl. Acad. Sci. U.S.A.">
        <title>Comparative genomics of biotechnologically important yeasts.</title>
        <authorList>
            <person name="Riley R."/>
            <person name="Haridas S."/>
            <person name="Wolfe K.H."/>
            <person name="Lopes M.R."/>
            <person name="Hittinger C.T."/>
            <person name="Goeker M."/>
            <person name="Salamov A.A."/>
            <person name="Wisecaver J.H."/>
            <person name="Long T.M."/>
            <person name="Calvey C.H."/>
            <person name="Aerts A.L."/>
            <person name="Barry K.W."/>
            <person name="Choi C."/>
            <person name="Clum A."/>
            <person name="Coughlan A.Y."/>
            <person name="Deshpande S."/>
            <person name="Douglass A.P."/>
            <person name="Hanson S.J."/>
            <person name="Klenk H.-P."/>
            <person name="LaButti K.M."/>
            <person name="Lapidus A."/>
            <person name="Lindquist E.A."/>
            <person name="Lipzen A.M."/>
            <person name="Meier-Kolthoff J.P."/>
            <person name="Ohm R.A."/>
            <person name="Otillar R.P."/>
            <person name="Pangilinan J.L."/>
            <person name="Peng Y."/>
            <person name="Rokas A."/>
            <person name="Rosa C.A."/>
            <person name="Scheuner C."/>
            <person name="Sibirny A.A."/>
            <person name="Slot J.C."/>
            <person name="Stielow J.B."/>
            <person name="Sun H."/>
            <person name="Kurtzman C.P."/>
            <person name="Blackwell M."/>
            <person name="Grigoriev I.V."/>
            <person name="Jeffries T.W."/>
        </authorList>
    </citation>
    <scope>NUCLEOTIDE SEQUENCE [LARGE SCALE GENOMIC DNA]</scope>
    <source>
        <strain evidence="3 4">NRRL Y-2026</strain>
    </source>
</reference>
<evidence type="ECO:0000313" key="4">
    <source>
        <dbReference type="Proteomes" id="UP000094455"/>
    </source>
</evidence>
<dbReference type="RefSeq" id="XP_019015730.1">
    <property type="nucleotide sequence ID" value="XM_019162313.1"/>
</dbReference>
<dbReference type="InterPro" id="IPR052594">
    <property type="entry name" value="J_domain-containing_protein"/>
</dbReference>
<dbReference type="InterPro" id="IPR056453">
    <property type="entry name" value="HTH_DNAJC9"/>
</dbReference>
<feature type="non-terminal residue" evidence="3">
    <location>
        <position position="204"/>
    </location>
</feature>
<evidence type="ECO:0000256" key="1">
    <source>
        <dbReference type="SAM" id="MobiDB-lite"/>
    </source>
</evidence>
<organism evidence="3 4">
    <name type="scientific">Pichia membranifaciens NRRL Y-2026</name>
    <dbReference type="NCBI Taxonomy" id="763406"/>
    <lineage>
        <taxon>Eukaryota</taxon>
        <taxon>Fungi</taxon>
        <taxon>Dikarya</taxon>
        <taxon>Ascomycota</taxon>
        <taxon>Saccharomycotina</taxon>
        <taxon>Pichiomycetes</taxon>
        <taxon>Pichiales</taxon>
        <taxon>Pichiaceae</taxon>
        <taxon>Pichia</taxon>
    </lineage>
</organism>
<dbReference type="PANTHER" id="PTHR44144">
    <property type="entry name" value="DNAJ HOMOLOG SUBFAMILY C MEMBER 9"/>
    <property type="match status" value="1"/>
</dbReference>
<keyword evidence="4" id="KW-1185">Reference proteome</keyword>
<protein>
    <recommendedName>
        <fullName evidence="2">J domain-containing protein</fullName>
    </recommendedName>
</protein>
<dbReference type="PRINTS" id="PR00625">
    <property type="entry name" value="JDOMAIN"/>
</dbReference>
<accession>A0A1E3NEP0</accession>
<dbReference type="PANTHER" id="PTHR44144:SF1">
    <property type="entry name" value="DNAJ HOMOLOG SUBFAMILY C MEMBER 9"/>
    <property type="match status" value="1"/>
</dbReference>
<feature type="non-terminal residue" evidence="3">
    <location>
        <position position="1"/>
    </location>
</feature>
<dbReference type="PROSITE" id="PS50076">
    <property type="entry name" value="DNAJ_2"/>
    <property type="match status" value="1"/>
</dbReference>
<dbReference type="EMBL" id="KV454006">
    <property type="protein sequence ID" value="ODQ44617.1"/>
    <property type="molecule type" value="Genomic_DNA"/>
</dbReference>
<sequence length="204" mass="24033">INPYEVLGVDPACEGKDIRRAYHKLCLKYHPDKNTGFRKEFDRVQVSYMVLSDSKKKARYDRTGVINLGSGADDAEAEDFDWTDYFRTQFDAISKEMIDKDREEYQGSAEEREDIKKELVALKGDMSKLFEVVIHLEFTIEQEKRVFEICQELIDEGEISDKSIPKWNTYVLKRDQNVKKMERKRCREEKAAEKVEKKRKETGE</sequence>
<dbReference type="Gene3D" id="1.10.287.110">
    <property type="entry name" value="DnaJ domain"/>
    <property type="match status" value="1"/>
</dbReference>
<dbReference type="GO" id="GO:0005737">
    <property type="term" value="C:cytoplasm"/>
    <property type="evidence" value="ECO:0007669"/>
    <property type="project" value="TreeGrafter"/>
</dbReference>
<dbReference type="SMART" id="SM00271">
    <property type="entry name" value="DnaJ"/>
    <property type="match status" value="1"/>
</dbReference>
<evidence type="ECO:0000259" key="2">
    <source>
        <dbReference type="PROSITE" id="PS50076"/>
    </source>
</evidence>
<dbReference type="Pfam" id="PF23302">
    <property type="entry name" value="HTH_DNAJC9"/>
    <property type="match status" value="1"/>
</dbReference>
<dbReference type="STRING" id="763406.A0A1E3NEP0"/>
<dbReference type="AlphaFoldDB" id="A0A1E3NEP0"/>
<dbReference type="Pfam" id="PF00226">
    <property type="entry name" value="DnaJ"/>
    <property type="match status" value="1"/>
</dbReference>
<dbReference type="GO" id="GO:0005634">
    <property type="term" value="C:nucleus"/>
    <property type="evidence" value="ECO:0007669"/>
    <property type="project" value="TreeGrafter"/>
</dbReference>
<dbReference type="OrthoDB" id="110024at2759"/>
<dbReference type="GeneID" id="30179000"/>
<feature type="domain" description="J" evidence="2">
    <location>
        <begin position="2"/>
        <end position="64"/>
    </location>
</feature>
<feature type="region of interest" description="Disordered" evidence="1">
    <location>
        <begin position="183"/>
        <end position="204"/>
    </location>
</feature>
<evidence type="ECO:0000313" key="3">
    <source>
        <dbReference type="EMBL" id="ODQ44617.1"/>
    </source>
</evidence>
<dbReference type="GO" id="GO:0031072">
    <property type="term" value="F:heat shock protein binding"/>
    <property type="evidence" value="ECO:0007669"/>
    <property type="project" value="TreeGrafter"/>
</dbReference>
<proteinExistence type="predicted"/>
<dbReference type="SUPFAM" id="SSF46565">
    <property type="entry name" value="Chaperone J-domain"/>
    <property type="match status" value="1"/>
</dbReference>
<gene>
    <name evidence="3" type="ORF">PICMEDRAFT_23562</name>
</gene>
<dbReference type="InterPro" id="IPR001623">
    <property type="entry name" value="DnaJ_domain"/>
</dbReference>
<name>A0A1E3NEP0_9ASCO</name>
<dbReference type="CDD" id="cd06257">
    <property type="entry name" value="DnaJ"/>
    <property type="match status" value="1"/>
</dbReference>
<dbReference type="Proteomes" id="UP000094455">
    <property type="component" value="Unassembled WGS sequence"/>
</dbReference>